<feature type="domain" description="AAA+ ATPase" evidence="17">
    <location>
        <begin position="165"/>
        <end position="348"/>
    </location>
</feature>
<keyword evidence="12" id="KW-1278">Translocase</keyword>
<comment type="subcellular location">
    <subcellularLocation>
        <location evidence="1">Cytoplasm</location>
    </subcellularLocation>
</comment>
<keyword evidence="10" id="KW-0067">ATP-binding</keyword>
<keyword evidence="13" id="KW-0406">Ion transport</keyword>
<evidence type="ECO:0000256" key="2">
    <source>
        <dbReference type="ARBA" id="ARBA00008936"/>
    </source>
</evidence>
<dbReference type="GO" id="GO:0016887">
    <property type="term" value="F:ATP hydrolysis activity"/>
    <property type="evidence" value="ECO:0007669"/>
    <property type="project" value="InterPro"/>
</dbReference>
<dbReference type="RefSeq" id="WP_077538700.1">
    <property type="nucleotide sequence ID" value="NZ_CP019628.1"/>
</dbReference>
<evidence type="ECO:0000256" key="10">
    <source>
        <dbReference type="ARBA" id="ARBA00022840"/>
    </source>
</evidence>
<dbReference type="GO" id="GO:0005524">
    <property type="term" value="F:ATP binding"/>
    <property type="evidence" value="ECO:0007669"/>
    <property type="project" value="UniProtKB-KW"/>
</dbReference>
<evidence type="ECO:0000256" key="16">
    <source>
        <dbReference type="ARBA" id="ARBA00034006"/>
    </source>
</evidence>
<dbReference type="InterPro" id="IPR020003">
    <property type="entry name" value="ATPase_a/bsu_AS"/>
</dbReference>
<dbReference type="GO" id="GO:0030254">
    <property type="term" value="P:protein secretion by the type III secretion system"/>
    <property type="evidence" value="ECO:0007669"/>
    <property type="project" value="InterPro"/>
</dbReference>
<sequence length="450" mass="49033">MNSDLHTRLQSALDSLSPPPLIKSYGRLIRVNGLTLTATGGQFAIGEKYQVESVDGVWYDVEVIGFNQAEAYLMPLKKAQNLCSGGRVRPAAKVSTVAISEKLLGRVVDAQMQPIDNLGDLDKDDTVNLSKLPKDYSLTPLERKGVTEPLDVGIRAINSLFSVGKGQRLGLFAGSGVGKSKLLGMMTRYTSADVVIVSLVGERGWEVKEFIEQSLGKEGLKKAIVIASPADDSPLLRIKAAELSHRLAAFFRDQNLNVLLLMDSLTRYAQAQREIGLSVGELPASKGYPPSVFSKLTQLVESSGNSEKSKGSMTAIYTVLAEGDDQQDPIADNARAILDGHIVLDRTLAEKGHYPAINIGASISRVMPNIVTPEQLDYCYKLKKLYSRYMQVHELIPLGAYQAGKDPELDSAVALYPKIESFLCQGLNEKFDFAQSAKQLNDVMGKLNVK</sequence>
<dbReference type="Proteomes" id="UP000188243">
    <property type="component" value="Chromosome"/>
</dbReference>
<evidence type="ECO:0000256" key="9">
    <source>
        <dbReference type="ARBA" id="ARBA00022795"/>
    </source>
</evidence>
<dbReference type="InterPro" id="IPR040627">
    <property type="entry name" value="T3SS_ATPase_C"/>
</dbReference>
<protein>
    <recommendedName>
        <fullName evidence="4">Flagellum-specific ATP synthase</fullName>
        <ecNumber evidence="3">7.1.2.2</ecNumber>
    </recommendedName>
</protein>
<keyword evidence="5" id="KW-0813">Transport</keyword>
<dbReference type="CDD" id="cd01136">
    <property type="entry name" value="ATPase_flagellum-secretory_path_III"/>
    <property type="match status" value="1"/>
</dbReference>
<evidence type="ECO:0000313" key="19">
    <source>
        <dbReference type="Proteomes" id="UP000188243"/>
    </source>
</evidence>
<comment type="catalytic activity">
    <reaction evidence="16">
        <text>ATP + H2O + cellular proteinSide 1 = ADP + phosphate + cellular proteinSide 2.</text>
        <dbReference type="EC" id="7.4.2.8"/>
    </reaction>
</comment>
<keyword evidence="9" id="KW-1005">Bacterial flagellum biogenesis</keyword>
<evidence type="ECO:0000256" key="5">
    <source>
        <dbReference type="ARBA" id="ARBA00022448"/>
    </source>
</evidence>
<keyword evidence="15" id="KW-0066">ATP synthesis</keyword>
<organism evidence="18 19">
    <name type="scientific">Pseudoalteromonas aliena</name>
    <dbReference type="NCBI Taxonomy" id="247523"/>
    <lineage>
        <taxon>Bacteria</taxon>
        <taxon>Pseudomonadati</taxon>
        <taxon>Pseudomonadota</taxon>
        <taxon>Gammaproteobacteria</taxon>
        <taxon>Alteromonadales</taxon>
        <taxon>Pseudoalteromonadaceae</taxon>
        <taxon>Pseudoalteromonas</taxon>
    </lineage>
</organism>
<evidence type="ECO:0000256" key="4">
    <source>
        <dbReference type="ARBA" id="ARBA00020580"/>
    </source>
</evidence>
<dbReference type="Pfam" id="PF00006">
    <property type="entry name" value="ATP-synt_ab"/>
    <property type="match status" value="1"/>
</dbReference>
<comment type="similarity">
    <text evidence="2">Belongs to the ATPase alpha/beta chains family.</text>
</comment>
<evidence type="ECO:0000256" key="7">
    <source>
        <dbReference type="ARBA" id="ARBA00022741"/>
    </source>
</evidence>
<dbReference type="InterPro" id="IPR000194">
    <property type="entry name" value="ATPase_F1/V1/A1_a/bsu_nucl-bd"/>
</dbReference>
<evidence type="ECO:0000259" key="17">
    <source>
        <dbReference type="SMART" id="SM00382"/>
    </source>
</evidence>
<dbReference type="FunFam" id="3.40.50.12240:FF:000002">
    <property type="entry name" value="Flagellum-specific ATP synthase FliI"/>
    <property type="match status" value="1"/>
</dbReference>
<accession>A0A1Q2H3G3</accession>
<dbReference type="SUPFAM" id="SSF52540">
    <property type="entry name" value="P-loop containing nucleoside triphosphate hydrolases"/>
    <property type="match status" value="1"/>
</dbReference>
<evidence type="ECO:0000313" key="18">
    <source>
        <dbReference type="EMBL" id="AQQ01894.1"/>
    </source>
</evidence>
<gene>
    <name evidence="18" type="primary">fliI</name>
    <name evidence="18" type="ORF">B0W48_20200</name>
</gene>
<dbReference type="GO" id="GO:0008564">
    <property type="term" value="F:protein-exporting ATPase activity"/>
    <property type="evidence" value="ECO:0007669"/>
    <property type="project" value="UniProtKB-EC"/>
</dbReference>
<dbReference type="GO" id="GO:0030257">
    <property type="term" value="C:type III protein secretion system complex"/>
    <property type="evidence" value="ECO:0007669"/>
    <property type="project" value="InterPro"/>
</dbReference>
<dbReference type="PANTHER" id="PTHR15184">
    <property type="entry name" value="ATP SYNTHASE"/>
    <property type="match status" value="1"/>
</dbReference>
<dbReference type="EC" id="7.1.2.2" evidence="3"/>
<dbReference type="InterPro" id="IPR050053">
    <property type="entry name" value="ATPase_alpha/beta_chains"/>
</dbReference>
<evidence type="ECO:0000256" key="12">
    <source>
        <dbReference type="ARBA" id="ARBA00022967"/>
    </source>
</evidence>
<evidence type="ECO:0000256" key="6">
    <source>
        <dbReference type="ARBA" id="ARBA00022490"/>
    </source>
</evidence>
<evidence type="ECO:0000256" key="13">
    <source>
        <dbReference type="ARBA" id="ARBA00023065"/>
    </source>
</evidence>
<dbReference type="Gene3D" id="3.40.50.12240">
    <property type="match status" value="1"/>
</dbReference>
<evidence type="ECO:0000256" key="11">
    <source>
        <dbReference type="ARBA" id="ARBA00022927"/>
    </source>
</evidence>
<dbReference type="SMART" id="SM00382">
    <property type="entry name" value="AAA"/>
    <property type="match status" value="1"/>
</dbReference>
<dbReference type="PROSITE" id="PS00152">
    <property type="entry name" value="ATPASE_ALPHA_BETA"/>
    <property type="match status" value="1"/>
</dbReference>
<evidence type="ECO:0000256" key="8">
    <source>
        <dbReference type="ARBA" id="ARBA00022781"/>
    </source>
</evidence>
<evidence type="ECO:0000256" key="1">
    <source>
        <dbReference type="ARBA" id="ARBA00004496"/>
    </source>
</evidence>
<dbReference type="STRING" id="247523.B0W48_20200"/>
<keyword evidence="6" id="KW-0963">Cytoplasm</keyword>
<evidence type="ECO:0000256" key="15">
    <source>
        <dbReference type="ARBA" id="ARBA00023310"/>
    </source>
</evidence>
<dbReference type="Pfam" id="PF18269">
    <property type="entry name" value="T3SS_ATPase_C"/>
    <property type="match status" value="1"/>
</dbReference>
<proteinExistence type="inferred from homology"/>
<keyword evidence="7" id="KW-0547">Nucleotide-binding</keyword>
<dbReference type="EMBL" id="CP019628">
    <property type="protein sequence ID" value="AQQ01894.1"/>
    <property type="molecule type" value="Genomic_DNA"/>
</dbReference>
<dbReference type="GO" id="GO:0005737">
    <property type="term" value="C:cytoplasm"/>
    <property type="evidence" value="ECO:0007669"/>
    <property type="project" value="UniProtKB-SubCell"/>
</dbReference>
<name>A0A1Q2H3G3_9GAMM</name>
<dbReference type="InterPro" id="IPR003593">
    <property type="entry name" value="AAA+_ATPase"/>
</dbReference>
<dbReference type="InterPro" id="IPR027417">
    <property type="entry name" value="P-loop_NTPase"/>
</dbReference>
<dbReference type="InterPro" id="IPR005714">
    <property type="entry name" value="ATPase_T3SS_FliI/YscN"/>
</dbReference>
<dbReference type="GO" id="GO:0044781">
    <property type="term" value="P:bacterial-type flagellum organization"/>
    <property type="evidence" value="ECO:0007669"/>
    <property type="project" value="UniProtKB-KW"/>
</dbReference>
<keyword evidence="8" id="KW-0375">Hydrogen ion transport</keyword>
<reference evidence="18 19" key="1">
    <citation type="submission" date="2017-02" db="EMBL/GenBank/DDBJ databases">
        <title>Complete genome sequence of the cold-active Pseudoalteromonas aliena strain EH1 isolated from Arctic seawater.</title>
        <authorList>
            <person name="Kim E."/>
            <person name="Heo E."/>
            <person name="Kim H."/>
            <person name="Kim D."/>
        </authorList>
    </citation>
    <scope>NUCLEOTIDE SEQUENCE [LARGE SCALE GENOMIC DNA]</scope>
    <source>
        <strain evidence="18 19">EH1</strain>
    </source>
</reference>
<dbReference type="PANTHER" id="PTHR15184:SF81">
    <property type="entry name" value="FLAGELLUM-SPECIFIC ATP SYNTHASE"/>
    <property type="match status" value="1"/>
</dbReference>
<dbReference type="GO" id="GO:0046933">
    <property type="term" value="F:proton-transporting ATP synthase activity, rotational mechanism"/>
    <property type="evidence" value="ECO:0007669"/>
    <property type="project" value="TreeGrafter"/>
</dbReference>
<evidence type="ECO:0000256" key="14">
    <source>
        <dbReference type="ARBA" id="ARBA00023225"/>
    </source>
</evidence>
<evidence type="ECO:0000256" key="3">
    <source>
        <dbReference type="ARBA" id="ARBA00012473"/>
    </source>
</evidence>
<dbReference type="NCBIfam" id="TIGR01026">
    <property type="entry name" value="fliI_yscN"/>
    <property type="match status" value="1"/>
</dbReference>
<keyword evidence="11" id="KW-0653">Protein transport</keyword>
<dbReference type="AlphaFoldDB" id="A0A1Q2H3G3"/>
<dbReference type="KEGG" id="paln:B0W48_20200"/>
<keyword evidence="14" id="KW-1006">Bacterial flagellum protein export</keyword>